<dbReference type="InterPro" id="IPR001789">
    <property type="entry name" value="Sig_transdc_resp-reg_receiver"/>
</dbReference>
<dbReference type="SMART" id="SM00862">
    <property type="entry name" value="Trans_reg_C"/>
    <property type="match status" value="1"/>
</dbReference>
<dbReference type="EMBL" id="JAUSQW010000001">
    <property type="protein sequence ID" value="MDP9800283.1"/>
    <property type="molecule type" value="Genomic_DNA"/>
</dbReference>
<protein>
    <submittedName>
        <fullName evidence="8">DNA-binding response OmpR family regulator</fullName>
    </submittedName>
</protein>
<dbReference type="Pfam" id="PF00072">
    <property type="entry name" value="Response_reg"/>
    <property type="match status" value="1"/>
</dbReference>
<evidence type="ECO:0000313" key="9">
    <source>
        <dbReference type="Proteomes" id="UP001235966"/>
    </source>
</evidence>
<comment type="caution">
    <text evidence="8">The sequence shown here is derived from an EMBL/GenBank/DDBJ whole genome shotgun (WGS) entry which is preliminary data.</text>
</comment>
<accession>A0ABT9N9T6</accession>
<proteinExistence type="predicted"/>
<dbReference type="SUPFAM" id="SSF52172">
    <property type="entry name" value="CheY-like"/>
    <property type="match status" value="1"/>
</dbReference>
<evidence type="ECO:0000256" key="1">
    <source>
        <dbReference type="ARBA" id="ARBA00022553"/>
    </source>
</evidence>
<evidence type="ECO:0000256" key="3">
    <source>
        <dbReference type="ARBA" id="ARBA00023125"/>
    </source>
</evidence>
<dbReference type="InterPro" id="IPR039420">
    <property type="entry name" value="WalR-like"/>
</dbReference>
<evidence type="ECO:0000313" key="8">
    <source>
        <dbReference type="EMBL" id="MDP9800283.1"/>
    </source>
</evidence>
<dbReference type="InterPro" id="IPR036388">
    <property type="entry name" value="WH-like_DNA-bd_sf"/>
</dbReference>
<dbReference type="Proteomes" id="UP001235966">
    <property type="component" value="Unassembled WGS sequence"/>
</dbReference>
<dbReference type="Pfam" id="PF00486">
    <property type="entry name" value="Trans_reg_C"/>
    <property type="match status" value="1"/>
</dbReference>
<evidence type="ECO:0000256" key="2">
    <source>
        <dbReference type="ARBA" id="ARBA00023012"/>
    </source>
</evidence>
<name>A0ABT9N9T6_9ACTO</name>
<keyword evidence="1 4" id="KW-0597">Phosphoprotein</keyword>
<organism evidence="8 9">
    <name type="scientific">Arcanobacterium wilhelmae</name>
    <dbReference type="NCBI Taxonomy" id="1803177"/>
    <lineage>
        <taxon>Bacteria</taxon>
        <taxon>Bacillati</taxon>
        <taxon>Actinomycetota</taxon>
        <taxon>Actinomycetes</taxon>
        <taxon>Actinomycetales</taxon>
        <taxon>Actinomycetaceae</taxon>
        <taxon>Arcanobacterium</taxon>
    </lineage>
</organism>
<gene>
    <name evidence="8" type="ORF">J2S49_000359</name>
</gene>
<dbReference type="GO" id="GO:0003677">
    <property type="term" value="F:DNA binding"/>
    <property type="evidence" value="ECO:0007669"/>
    <property type="project" value="UniProtKB-KW"/>
</dbReference>
<feature type="DNA-binding region" description="OmpR/PhoB-type" evidence="5">
    <location>
        <begin position="125"/>
        <end position="225"/>
    </location>
</feature>
<evidence type="ECO:0000256" key="4">
    <source>
        <dbReference type="PROSITE-ProRule" id="PRU00169"/>
    </source>
</evidence>
<dbReference type="SMART" id="SM00448">
    <property type="entry name" value="REC"/>
    <property type="match status" value="1"/>
</dbReference>
<dbReference type="CDD" id="cd00383">
    <property type="entry name" value="trans_reg_C"/>
    <property type="match status" value="1"/>
</dbReference>
<keyword evidence="9" id="KW-1185">Reference proteome</keyword>
<feature type="domain" description="OmpR/PhoB-type" evidence="7">
    <location>
        <begin position="125"/>
        <end position="225"/>
    </location>
</feature>
<keyword evidence="3 5" id="KW-0238">DNA-binding</keyword>
<dbReference type="PANTHER" id="PTHR48111:SF40">
    <property type="entry name" value="PHOSPHATE REGULON TRANSCRIPTIONAL REGULATORY PROTEIN PHOB"/>
    <property type="match status" value="1"/>
</dbReference>
<feature type="domain" description="Response regulatory" evidence="6">
    <location>
        <begin position="5"/>
        <end position="118"/>
    </location>
</feature>
<sequence>MTSRKVLIVDDEPQIRSILGYIVETTGREWVEAPSAEAAEELLSSQEFALIMLDVMLPGTSGVEWCRQVRARSQIPIILLSALSEEDDRIRGLEAGADDYVTKPFSPREVALRIEVLLKRTNPTNPFISLGRLKLDPASGKVTTPTSSITLPATEARVLETLLANIDATVSSATLLAAVWQTTETVGGREMVRITIHRLRAHLKQAGLGADIIETVRGIGYRVRNINL</sequence>
<dbReference type="InterPro" id="IPR011006">
    <property type="entry name" value="CheY-like_superfamily"/>
</dbReference>
<evidence type="ECO:0000259" key="6">
    <source>
        <dbReference type="PROSITE" id="PS50110"/>
    </source>
</evidence>
<dbReference type="RefSeq" id="WP_278057678.1">
    <property type="nucleotide sequence ID" value="NZ_CP121247.1"/>
</dbReference>
<dbReference type="CDD" id="cd17574">
    <property type="entry name" value="REC_OmpR"/>
    <property type="match status" value="1"/>
</dbReference>
<dbReference type="InterPro" id="IPR001867">
    <property type="entry name" value="OmpR/PhoB-type_DNA-bd"/>
</dbReference>
<dbReference type="Gene3D" id="3.40.50.2300">
    <property type="match status" value="1"/>
</dbReference>
<dbReference type="PROSITE" id="PS50110">
    <property type="entry name" value="RESPONSE_REGULATORY"/>
    <property type="match status" value="1"/>
</dbReference>
<dbReference type="Gene3D" id="1.10.10.10">
    <property type="entry name" value="Winged helix-like DNA-binding domain superfamily/Winged helix DNA-binding domain"/>
    <property type="match status" value="1"/>
</dbReference>
<dbReference type="PANTHER" id="PTHR48111">
    <property type="entry name" value="REGULATOR OF RPOS"/>
    <property type="match status" value="1"/>
</dbReference>
<evidence type="ECO:0000256" key="5">
    <source>
        <dbReference type="PROSITE-ProRule" id="PRU01091"/>
    </source>
</evidence>
<reference evidence="8 9" key="1">
    <citation type="submission" date="2023-07" db="EMBL/GenBank/DDBJ databases">
        <title>Sequencing the genomes of 1000 actinobacteria strains.</title>
        <authorList>
            <person name="Klenk H.-P."/>
        </authorList>
    </citation>
    <scope>NUCLEOTIDE SEQUENCE [LARGE SCALE GENOMIC DNA]</scope>
    <source>
        <strain evidence="8 9">DSM 102162</strain>
    </source>
</reference>
<evidence type="ECO:0000259" key="7">
    <source>
        <dbReference type="PROSITE" id="PS51755"/>
    </source>
</evidence>
<dbReference type="Gene3D" id="6.10.250.690">
    <property type="match status" value="1"/>
</dbReference>
<feature type="modified residue" description="4-aspartylphosphate" evidence="4">
    <location>
        <position position="54"/>
    </location>
</feature>
<keyword evidence="2" id="KW-0902">Two-component regulatory system</keyword>
<dbReference type="PROSITE" id="PS51755">
    <property type="entry name" value="OMPR_PHOB"/>
    <property type="match status" value="1"/>
</dbReference>